<gene>
    <name evidence="4" type="primary">LOC129922865</name>
</gene>
<feature type="compositionally biased region" description="Basic and acidic residues" evidence="1">
    <location>
        <begin position="364"/>
        <end position="375"/>
    </location>
</feature>
<keyword evidence="2" id="KW-0812">Transmembrane</keyword>
<feature type="transmembrane region" description="Helical" evidence="2">
    <location>
        <begin position="301"/>
        <end position="326"/>
    </location>
</feature>
<dbReference type="GeneID" id="129922865"/>
<feature type="region of interest" description="Disordered" evidence="1">
    <location>
        <begin position="352"/>
        <end position="375"/>
    </location>
</feature>
<dbReference type="AlphaFoldDB" id="A0A9W2YVI8"/>
<feature type="compositionally biased region" description="Polar residues" evidence="1">
    <location>
        <begin position="352"/>
        <end position="363"/>
    </location>
</feature>
<evidence type="ECO:0000313" key="3">
    <source>
        <dbReference type="Proteomes" id="UP001165740"/>
    </source>
</evidence>
<dbReference type="Proteomes" id="UP001165740">
    <property type="component" value="Chromosome 14"/>
</dbReference>
<evidence type="ECO:0000313" key="4">
    <source>
        <dbReference type="RefSeq" id="XP_055866743.1"/>
    </source>
</evidence>
<organism evidence="3 4">
    <name type="scientific">Biomphalaria glabrata</name>
    <name type="common">Bloodfluke planorb</name>
    <name type="synonym">Freshwater snail</name>
    <dbReference type="NCBI Taxonomy" id="6526"/>
    <lineage>
        <taxon>Eukaryota</taxon>
        <taxon>Metazoa</taxon>
        <taxon>Spiralia</taxon>
        <taxon>Lophotrochozoa</taxon>
        <taxon>Mollusca</taxon>
        <taxon>Gastropoda</taxon>
        <taxon>Heterobranchia</taxon>
        <taxon>Euthyneura</taxon>
        <taxon>Panpulmonata</taxon>
        <taxon>Hygrophila</taxon>
        <taxon>Lymnaeoidea</taxon>
        <taxon>Planorbidae</taxon>
        <taxon>Biomphalaria</taxon>
    </lineage>
</organism>
<reference evidence="4" key="1">
    <citation type="submission" date="2025-08" db="UniProtKB">
        <authorList>
            <consortium name="RefSeq"/>
        </authorList>
    </citation>
    <scope>IDENTIFICATION</scope>
</reference>
<sequence length="375" mass="43370">MYIWIKIFLQYHIDFDHRKCFHSKVLRLLTDKQDLKLDKAMTLKLLYKCVILALYFEMFSTNTIKIYERENPSVGECKANLVNEREQLIYYSTIDMSEGYHHFDTVQYEIKRHDSNYEPLCFLDLKKCKGYRWAYCYCSETADKDVFTAVVNVTAELHLHEATLRGRLLYGDGDTVSEERKLPKIYDPQKIETTLYINDQLKNATDCNVTVHNKMTNIFLVVNNKLDVVCQLEITDHNKGVTQSSETNVLSYTANVTEKTIITLTYSVCKLPEYNHSFSCSIKTAPSSFEQNTCGKSSDDVWIKFWIVLAVSATEGLLLLASFMCIHKRRGNVNKDLDFTESKKCVLRSSTSTEMESLYSNSTEDSKTLKAKLEK</sequence>
<proteinExistence type="predicted"/>
<keyword evidence="2" id="KW-1133">Transmembrane helix</keyword>
<keyword evidence="2" id="KW-0472">Membrane</keyword>
<evidence type="ECO:0000256" key="2">
    <source>
        <dbReference type="SAM" id="Phobius"/>
    </source>
</evidence>
<keyword evidence="3" id="KW-1185">Reference proteome</keyword>
<accession>A0A9W2YVI8</accession>
<evidence type="ECO:0000256" key="1">
    <source>
        <dbReference type="SAM" id="MobiDB-lite"/>
    </source>
</evidence>
<dbReference type="RefSeq" id="XP_055866743.1">
    <property type="nucleotide sequence ID" value="XM_056010768.1"/>
</dbReference>
<protein>
    <submittedName>
        <fullName evidence="4">Uncharacterized protein LOC129922865 isoform X1</fullName>
    </submittedName>
</protein>
<name>A0A9W2YVI8_BIOGL</name>